<evidence type="ECO:0000313" key="3">
    <source>
        <dbReference type="Proteomes" id="UP000824140"/>
    </source>
</evidence>
<dbReference type="PANTHER" id="PTHR12110">
    <property type="entry name" value="HYDROXYPYRUVATE ISOMERASE"/>
    <property type="match status" value="1"/>
</dbReference>
<reference evidence="2" key="1">
    <citation type="submission" date="2020-10" db="EMBL/GenBank/DDBJ databases">
        <authorList>
            <person name="Gilroy R."/>
        </authorList>
    </citation>
    <scope>NUCLEOTIDE SEQUENCE</scope>
    <source>
        <strain evidence="2">13766</strain>
    </source>
</reference>
<proteinExistence type="predicted"/>
<dbReference type="AlphaFoldDB" id="A0A9D1G1R4"/>
<protein>
    <submittedName>
        <fullName evidence="2">TIM barrel protein</fullName>
    </submittedName>
</protein>
<feature type="domain" description="Xylose isomerase-like TIM barrel" evidence="1">
    <location>
        <begin position="75"/>
        <end position="224"/>
    </location>
</feature>
<dbReference type="InterPro" id="IPR013022">
    <property type="entry name" value="Xyl_isomerase-like_TIM-brl"/>
</dbReference>
<name>A0A9D1G1R4_9FIRM</name>
<dbReference type="InterPro" id="IPR050312">
    <property type="entry name" value="IolE/XylAMocC-like"/>
</dbReference>
<evidence type="ECO:0000259" key="1">
    <source>
        <dbReference type="Pfam" id="PF01261"/>
    </source>
</evidence>
<dbReference type="InterPro" id="IPR036237">
    <property type="entry name" value="Xyl_isomerase-like_sf"/>
</dbReference>
<dbReference type="EMBL" id="DVJN01000199">
    <property type="protein sequence ID" value="HIS93412.1"/>
    <property type="molecule type" value="Genomic_DNA"/>
</dbReference>
<dbReference type="Gene3D" id="3.20.20.150">
    <property type="entry name" value="Divalent-metal-dependent TIM barrel enzymes"/>
    <property type="match status" value="1"/>
</dbReference>
<sequence length="254" mass="28744">MFTTGLVSISFRGETPQTILRACCEAGLSRMEWGGDVHVPVGDIARAKRVGEETRAAGMDPFSYGSYFRVGVSPLDDWQRTMDTALALGARQIRVWAGEKNSQDMDEADWSALIETAAWMAYMAREAGLVVATECHNNTATNEYHAAEKLLRAVNLPNFRTHWQPNQFCSDAYNLEAARALLPWMENVHVFYWRGHEHFPLAEGEAIWLEYLRVVGERPLLLEFMHDGRLESLPETARTLNAWVRKLEDGAKLV</sequence>
<evidence type="ECO:0000313" key="2">
    <source>
        <dbReference type="EMBL" id="HIS93412.1"/>
    </source>
</evidence>
<dbReference type="PANTHER" id="PTHR12110:SF41">
    <property type="entry name" value="INOSOSE DEHYDRATASE"/>
    <property type="match status" value="1"/>
</dbReference>
<dbReference type="SUPFAM" id="SSF51658">
    <property type="entry name" value="Xylose isomerase-like"/>
    <property type="match status" value="1"/>
</dbReference>
<dbReference type="Proteomes" id="UP000824140">
    <property type="component" value="Unassembled WGS sequence"/>
</dbReference>
<organism evidence="2 3">
    <name type="scientific">Candidatus Alectryocaccomicrobium excrementavium</name>
    <dbReference type="NCBI Taxonomy" id="2840668"/>
    <lineage>
        <taxon>Bacteria</taxon>
        <taxon>Bacillati</taxon>
        <taxon>Bacillota</taxon>
        <taxon>Clostridia</taxon>
        <taxon>Candidatus Alectryocaccomicrobium</taxon>
    </lineage>
</organism>
<comment type="caution">
    <text evidence="2">The sequence shown here is derived from an EMBL/GenBank/DDBJ whole genome shotgun (WGS) entry which is preliminary data.</text>
</comment>
<accession>A0A9D1G1R4</accession>
<dbReference type="Pfam" id="PF01261">
    <property type="entry name" value="AP_endonuc_2"/>
    <property type="match status" value="1"/>
</dbReference>
<gene>
    <name evidence="2" type="ORF">IAA84_10385</name>
</gene>
<reference evidence="2" key="2">
    <citation type="journal article" date="2021" name="PeerJ">
        <title>Extensive microbial diversity within the chicken gut microbiome revealed by metagenomics and culture.</title>
        <authorList>
            <person name="Gilroy R."/>
            <person name="Ravi A."/>
            <person name="Getino M."/>
            <person name="Pursley I."/>
            <person name="Horton D.L."/>
            <person name="Alikhan N.F."/>
            <person name="Baker D."/>
            <person name="Gharbi K."/>
            <person name="Hall N."/>
            <person name="Watson M."/>
            <person name="Adriaenssens E.M."/>
            <person name="Foster-Nyarko E."/>
            <person name="Jarju S."/>
            <person name="Secka A."/>
            <person name="Antonio M."/>
            <person name="Oren A."/>
            <person name="Chaudhuri R.R."/>
            <person name="La Ragione R."/>
            <person name="Hildebrand F."/>
            <person name="Pallen M.J."/>
        </authorList>
    </citation>
    <scope>NUCLEOTIDE SEQUENCE</scope>
    <source>
        <strain evidence="2">13766</strain>
    </source>
</reference>